<dbReference type="Pfam" id="PF01661">
    <property type="entry name" value="Macro"/>
    <property type="match status" value="1"/>
</dbReference>
<dbReference type="OrthoDB" id="9421954at2759"/>
<dbReference type="Pfam" id="PF16211">
    <property type="entry name" value="Histone_H2A_C"/>
    <property type="match status" value="1"/>
</dbReference>
<dbReference type="InterPro" id="IPR032454">
    <property type="entry name" value="Histone_H2A_C"/>
</dbReference>
<sequence>MPPKGKTGRKSRSTRAGIIFPVTRMQRLLKATPSAPGRVSQGASVYLAAVVEYLVAELLELSGNAARDCRRSRIIPRHILLAYANDNELYQILRNCVLPQCGVLPSIHASLLPKITGKTASQTTTPKPSISRTIATGTTTNALVRKPTLTKKGQGSFSVLGTPTSKAVALKGTAVTTLSERVLIRGQKLTVVQGSIVNIKADAIVHPTNNSFYMGGDVGKAIAKAGGQELKDAVAQAAKDSTLTNSGDVAISDAPNLSASHLIHVHSPQWNAGVQDQCIAELDKATLNILTLADEQGLKSVALPSISSGHAGFPKQTAAQTILSALSKYFRQTATTNLEQVFFVLYDAE</sequence>
<dbReference type="PROSITE" id="PS51154">
    <property type="entry name" value="MACRO"/>
    <property type="match status" value="1"/>
</dbReference>
<evidence type="ECO:0000256" key="6">
    <source>
        <dbReference type="ARBA" id="ARBA00022853"/>
    </source>
</evidence>
<dbReference type="SUPFAM" id="SSF47113">
    <property type="entry name" value="Histone-fold"/>
    <property type="match status" value="1"/>
</dbReference>
<dbReference type="InterPro" id="IPR043472">
    <property type="entry name" value="Macro_dom-like"/>
</dbReference>
<evidence type="ECO:0000256" key="3">
    <source>
        <dbReference type="ARBA" id="ARBA00011538"/>
    </source>
</evidence>
<dbReference type="EMBL" id="CAJNOM010007042">
    <property type="protein sequence ID" value="CAF1673507.1"/>
    <property type="molecule type" value="Genomic_DNA"/>
</dbReference>
<accession>A0A816GD68</accession>
<evidence type="ECO:0000313" key="9">
    <source>
        <dbReference type="EMBL" id="CAF1580340.1"/>
    </source>
</evidence>
<evidence type="ECO:0000256" key="7">
    <source>
        <dbReference type="ARBA" id="ARBA00023269"/>
    </source>
</evidence>
<dbReference type="GO" id="GO:0030527">
    <property type="term" value="F:structural constituent of chromatin"/>
    <property type="evidence" value="ECO:0007669"/>
    <property type="project" value="InterPro"/>
</dbReference>
<comment type="subunit">
    <text evidence="3">The nucleosome is a histone octamer containing two molecules each of H2A, H2B, H3 and H4 assembled in one H3-H4 heterotetramer and two H2A-H2B heterodimers. The octamer wraps approximately 147 bp of DNA.</text>
</comment>
<feature type="non-terminal residue" evidence="10">
    <location>
        <position position="349"/>
    </location>
</feature>
<dbReference type="Proteomes" id="UP000663832">
    <property type="component" value="Unassembled WGS sequence"/>
</dbReference>
<dbReference type="GO" id="GO:0046982">
    <property type="term" value="F:protein heterodimerization activity"/>
    <property type="evidence" value="ECO:0007669"/>
    <property type="project" value="InterPro"/>
</dbReference>
<keyword evidence="6" id="KW-0156">Chromatin regulator</keyword>
<comment type="subcellular location">
    <subcellularLocation>
        <location evidence="2">Chromosome</location>
    </subcellularLocation>
</comment>
<protein>
    <recommendedName>
        <fullName evidence="4">Histone H2A</fullName>
    </recommendedName>
</protein>
<proteinExistence type="predicted"/>
<organism evidence="10 11">
    <name type="scientific">Adineta steineri</name>
    <dbReference type="NCBI Taxonomy" id="433720"/>
    <lineage>
        <taxon>Eukaryota</taxon>
        <taxon>Metazoa</taxon>
        <taxon>Spiralia</taxon>
        <taxon>Gnathifera</taxon>
        <taxon>Rotifera</taxon>
        <taxon>Eurotatoria</taxon>
        <taxon>Bdelloidea</taxon>
        <taxon>Adinetida</taxon>
        <taxon>Adinetidae</taxon>
        <taxon>Adineta</taxon>
    </lineage>
</organism>
<evidence type="ECO:0000256" key="1">
    <source>
        <dbReference type="ARBA" id="ARBA00002001"/>
    </source>
</evidence>
<dbReference type="InterPro" id="IPR009072">
    <property type="entry name" value="Histone-fold"/>
</dbReference>
<dbReference type="Gene3D" id="1.10.20.10">
    <property type="entry name" value="Histone, subunit A"/>
    <property type="match status" value="1"/>
</dbReference>
<comment type="caution">
    <text evidence="10">The sequence shown here is derived from an EMBL/GenBank/DDBJ whole genome shotgun (WGS) entry which is preliminary data.</text>
</comment>
<dbReference type="GO" id="GO:0006325">
    <property type="term" value="P:chromatin organization"/>
    <property type="evidence" value="ECO:0007669"/>
    <property type="project" value="UniProtKB-KW"/>
</dbReference>
<dbReference type="Pfam" id="PF00125">
    <property type="entry name" value="Histone"/>
    <property type="match status" value="1"/>
</dbReference>
<dbReference type="InterPro" id="IPR002119">
    <property type="entry name" value="Histone_H2A"/>
</dbReference>
<evidence type="ECO:0000313" key="11">
    <source>
        <dbReference type="Proteomes" id="UP000663832"/>
    </source>
</evidence>
<keyword evidence="5" id="KW-0158">Chromosome</keyword>
<gene>
    <name evidence="9" type="ORF">BJG266_LOCUS48631</name>
    <name evidence="10" type="ORF">QVE165_LOCUS65707</name>
</gene>
<evidence type="ECO:0000259" key="8">
    <source>
        <dbReference type="PROSITE" id="PS51154"/>
    </source>
</evidence>
<keyword evidence="11" id="KW-1185">Reference proteome</keyword>
<dbReference type="PRINTS" id="PR00620">
    <property type="entry name" value="HISTONEH2A"/>
</dbReference>
<dbReference type="Gene3D" id="3.40.220.10">
    <property type="entry name" value="Leucine Aminopeptidase, subunit E, domain 1"/>
    <property type="match status" value="1"/>
</dbReference>
<dbReference type="InterPro" id="IPR007125">
    <property type="entry name" value="H2A/H2B/H3"/>
</dbReference>
<dbReference type="InterPro" id="IPR002589">
    <property type="entry name" value="Macro_dom"/>
</dbReference>
<comment type="function">
    <text evidence="1">Core component of nucleosome. Nucleosomes wrap and compact DNA into chromatin, limiting DNA accessibility to the cellular machineries which require DNA as a template. Histones thereby play a central role in transcription regulation, DNA repair, DNA replication and chromosomal stability. DNA accessibility is regulated via a complex set of post-translational modifications of histones, also called histone code, and nucleosome remodeling.</text>
</comment>
<dbReference type="GO" id="GO:0003677">
    <property type="term" value="F:DNA binding"/>
    <property type="evidence" value="ECO:0007669"/>
    <property type="project" value="InterPro"/>
</dbReference>
<dbReference type="PANTHER" id="PTHR23430">
    <property type="entry name" value="HISTONE H2A"/>
    <property type="match status" value="1"/>
</dbReference>
<dbReference type="SMART" id="SM00414">
    <property type="entry name" value="H2A"/>
    <property type="match status" value="1"/>
</dbReference>
<reference evidence="10" key="1">
    <citation type="submission" date="2021-02" db="EMBL/GenBank/DDBJ databases">
        <authorList>
            <person name="Nowell W R."/>
        </authorList>
    </citation>
    <scope>NUCLEOTIDE SEQUENCE</scope>
</reference>
<dbReference type="SMART" id="SM00506">
    <property type="entry name" value="A1pp"/>
    <property type="match status" value="1"/>
</dbReference>
<dbReference type="EMBL" id="CAJNOI010006616">
    <property type="protein sequence ID" value="CAF1580340.1"/>
    <property type="molecule type" value="Genomic_DNA"/>
</dbReference>
<evidence type="ECO:0000313" key="10">
    <source>
        <dbReference type="EMBL" id="CAF1673507.1"/>
    </source>
</evidence>
<dbReference type="Proteomes" id="UP000663877">
    <property type="component" value="Unassembled WGS sequence"/>
</dbReference>
<evidence type="ECO:0000256" key="2">
    <source>
        <dbReference type="ARBA" id="ARBA00004286"/>
    </source>
</evidence>
<dbReference type="CDD" id="cd00074">
    <property type="entry name" value="HFD_H2A"/>
    <property type="match status" value="1"/>
</dbReference>
<dbReference type="GO" id="GO:0000786">
    <property type="term" value="C:nucleosome"/>
    <property type="evidence" value="ECO:0007669"/>
    <property type="project" value="UniProtKB-KW"/>
</dbReference>
<name>A0A816GD68_9BILA</name>
<evidence type="ECO:0000256" key="5">
    <source>
        <dbReference type="ARBA" id="ARBA00022454"/>
    </source>
</evidence>
<feature type="domain" description="Macro" evidence="8">
    <location>
        <begin position="176"/>
        <end position="349"/>
    </location>
</feature>
<dbReference type="SUPFAM" id="SSF52949">
    <property type="entry name" value="Macro domain-like"/>
    <property type="match status" value="1"/>
</dbReference>
<keyword evidence="7" id="KW-0544">Nucleosome core</keyword>
<keyword evidence="7" id="KW-0238">DNA-binding</keyword>
<dbReference type="AlphaFoldDB" id="A0A816GD68"/>
<evidence type="ECO:0000256" key="4">
    <source>
        <dbReference type="ARBA" id="ARBA00017642"/>
    </source>
</evidence>